<dbReference type="SMART" id="SM00829">
    <property type="entry name" value="PKS_ER"/>
    <property type="match status" value="1"/>
</dbReference>
<organism evidence="7 8">
    <name type="scientific">Nguyenibacter vanlangensis</name>
    <dbReference type="NCBI Taxonomy" id="1216886"/>
    <lineage>
        <taxon>Bacteria</taxon>
        <taxon>Pseudomonadati</taxon>
        <taxon>Pseudomonadota</taxon>
        <taxon>Alphaproteobacteria</taxon>
        <taxon>Acetobacterales</taxon>
        <taxon>Acetobacteraceae</taxon>
        <taxon>Nguyenibacter</taxon>
    </lineage>
</organism>
<reference evidence="7 8" key="1">
    <citation type="submission" date="2024-04" db="EMBL/GenBank/DDBJ databases">
        <title>Complete genome sequence of Nguyenibacter vanlangesis HBCM-1154, a strain capable of nitrogen fixation, IAA production, and phosphorus solubilization isolated from sugarcane soil.</title>
        <authorList>
            <person name="MY HANH P."/>
        </authorList>
    </citation>
    <scope>NUCLEOTIDE SEQUENCE [LARGE SCALE GENOMIC DNA]</scope>
    <source>
        <strain evidence="7 8">HBCM 1154</strain>
    </source>
</reference>
<keyword evidence="1 5" id="KW-0479">Metal-binding</keyword>
<protein>
    <submittedName>
        <fullName evidence="7">Zinc-dependent alcohol dehydrogenase family protein</fullName>
    </submittedName>
</protein>
<gene>
    <name evidence="7" type="ORF">AAC691_12425</name>
</gene>
<dbReference type="Proteomes" id="UP001449795">
    <property type="component" value="Chromosome"/>
</dbReference>
<dbReference type="PANTHER" id="PTHR43880">
    <property type="entry name" value="ALCOHOL DEHYDROGENASE"/>
    <property type="match status" value="1"/>
</dbReference>
<evidence type="ECO:0000256" key="3">
    <source>
        <dbReference type="ARBA" id="ARBA00023002"/>
    </source>
</evidence>
<keyword evidence="8" id="KW-1185">Reference proteome</keyword>
<dbReference type="SUPFAM" id="SSF50129">
    <property type="entry name" value="GroES-like"/>
    <property type="match status" value="2"/>
</dbReference>
<evidence type="ECO:0000313" key="8">
    <source>
        <dbReference type="Proteomes" id="UP001449795"/>
    </source>
</evidence>
<name>A0ABZ3D0Q3_9PROT</name>
<dbReference type="InterPro" id="IPR002328">
    <property type="entry name" value="ADH_Zn_CS"/>
</dbReference>
<dbReference type="RefSeq" id="WP_342627120.1">
    <property type="nucleotide sequence ID" value="NZ_CP152276.1"/>
</dbReference>
<dbReference type="CDD" id="cd08281">
    <property type="entry name" value="liver_ADH_like1"/>
    <property type="match status" value="1"/>
</dbReference>
<dbReference type="Gene3D" id="3.40.50.720">
    <property type="entry name" value="NAD(P)-binding Rossmann-like Domain"/>
    <property type="match status" value="1"/>
</dbReference>
<dbReference type="Pfam" id="PF00107">
    <property type="entry name" value="ADH_zinc_N"/>
    <property type="match status" value="1"/>
</dbReference>
<keyword evidence="4" id="KW-0520">NAD</keyword>
<evidence type="ECO:0000256" key="2">
    <source>
        <dbReference type="ARBA" id="ARBA00022833"/>
    </source>
</evidence>
<keyword evidence="3" id="KW-0560">Oxidoreductase</keyword>
<keyword evidence="2 5" id="KW-0862">Zinc</keyword>
<feature type="domain" description="Enoyl reductase (ER)" evidence="6">
    <location>
        <begin position="23"/>
        <end position="373"/>
    </location>
</feature>
<evidence type="ECO:0000256" key="4">
    <source>
        <dbReference type="ARBA" id="ARBA00023027"/>
    </source>
</evidence>
<dbReference type="InterPro" id="IPR013149">
    <property type="entry name" value="ADH-like_C"/>
</dbReference>
<dbReference type="InterPro" id="IPR013154">
    <property type="entry name" value="ADH-like_N"/>
</dbReference>
<evidence type="ECO:0000313" key="7">
    <source>
        <dbReference type="EMBL" id="XAE41126.1"/>
    </source>
</evidence>
<proteinExistence type="inferred from homology"/>
<dbReference type="PROSITE" id="PS00059">
    <property type="entry name" value="ADH_ZINC"/>
    <property type="match status" value="1"/>
</dbReference>
<dbReference type="PANTHER" id="PTHR43880:SF12">
    <property type="entry name" value="ALCOHOL DEHYDROGENASE CLASS-3"/>
    <property type="match status" value="1"/>
</dbReference>
<comment type="cofactor">
    <cofactor evidence="5">
        <name>Zn(2+)</name>
        <dbReference type="ChEBI" id="CHEBI:29105"/>
    </cofactor>
</comment>
<dbReference type="InterPro" id="IPR011032">
    <property type="entry name" value="GroES-like_sf"/>
</dbReference>
<evidence type="ECO:0000259" key="6">
    <source>
        <dbReference type="SMART" id="SM00829"/>
    </source>
</evidence>
<evidence type="ECO:0000256" key="5">
    <source>
        <dbReference type="RuleBase" id="RU361277"/>
    </source>
</evidence>
<dbReference type="InterPro" id="IPR020843">
    <property type="entry name" value="ER"/>
</dbReference>
<dbReference type="EMBL" id="CP152276">
    <property type="protein sequence ID" value="XAE41126.1"/>
    <property type="molecule type" value="Genomic_DNA"/>
</dbReference>
<dbReference type="Gene3D" id="3.90.180.10">
    <property type="entry name" value="Medium-chain alcohol dehydrogenases, catalytic domain"/>
    <property type="match status" value="1"/>
</dbReference>
<comment type="similarity">
    <text evidence="5">Belongs to the zinc-containing alcohol dehydrogenase family.</text>
</comment>
<accession>A0ABZ3D0Q3</accession>
<evidence type="ECO:0000256" key="1">
    <source>
        <dbReference type="ARBA" id="ARBA00022723"/>
    </source>
</evidence>
<dbReference type="SUPFAM" id="SSF51735">
    <property type="entry name" value="NAD(P)-binding Rossmann-fold domains"/>
    <property type="match status" value="1"/>
</dbReference>
<dbReference type="Pfam" id="PF08240">
    <property type="entry name" value="ADH_N"/>
    <property type="match status" value="1"/>
</dbReference>
<sequence>MKIRAAVLHEMGRPAPYAQSCPLSIETLDLAAPGPAEVLVRIMATGLCHSDLSVINGSRPRPMPMVLGHESAGVIQEVGQDVSDFAVGDHVVMTFTPSCGHCPICAGGRPAMCEPGGVANAAGTLIGGAVRLSLDGKPVHHHLGVSSFADHAVVSPDSLVRIDPDVPFAEAALFGCAVMTGVGAVVNTAKVTMGTSVAVVGLGGVGLAAVMGARAAGAGEVIAVDLSDTKLALAREIGATMTVNAGSMDAIAQVRRLSGGGVDYAFEMAGSIRALESAVAMTRRAGGMTVTAGLPPKDATLSLNIASLVGEERTLAGSYMGTCVPVRDIPRYMALYRTGRLPVDRLLSSRIAIDDINAAFDRLSAAEAVRQVIEFPA</sequence>
<dbReference type="InterPro" id="IPR036291">
    <property type="entry name" value="NAD(P)-bd_dom_sf"/>
</dbReference>